<reference evidence="1 2" key="1">
    <citation type="journal article" date="2019" name="Environ. Microbiol.">
        <title>Pelagiphages in the Podoviridae family integrate into host genomes.</title>
        <authorList>
            <person name="Zhao Y."/>
            <person name="Qin F."/>
            <person name="Zhang R."/>
            <person name="Giovannoni S.J."/>
            <person name="Zhang Z."/>
            <person name="Sun J."/>
            <person name="Du S."/>
            <person name="Rensing C."/>
        </authorList>
    </citation>
    <scope>NUCLEOTIDE SEQUENCE [LARGE SCALE GENOMIC DNA]</scope>
</reference>
<organism evidence="1 2">
    <name type="scientific">Pelagibacter phage HTVC119P</name>
    <dbReference type="NCBI Taxonomy" id="2283020"/>
    <lineage>
        <taxon>Viruses</taxon>
        <taxon>Duplodnaviria</taxon>
        <taxon>Heunggongvirae</taxon>
        <taxon>Uroviricota</taxon>
        <taxon>Caudoviricetes</taxon>
        <taxon>Autographivirales</taxon>
        <taxon>Votkovvirus</taxon>
    </lineage>
</organism>
<protein>
    <submittedName>
        <fullName evidence="1">Uncharacterized protein</fullName>
    </submittedName>
</protein>
<dbReference type="EMBL" id="MH598806">
    <property type="protein sequence ID" value="AXH71400.1"/>
    <property type="molecule type" value="Genomic_DNA"/>
</dbReference>
<name>A0AC59HCC7_9CAUD</name>
<gene>
    <name evidence="1" type="ORF">P119_gp51</name>
</gene>
<evidence type="ECO:0000313" key="1">
    <source>
        <dbReference type="EMBL" id="AXH71400.1"/>
    </source>
</evidence>
<evidence type="ECO:0000313" key="2">
    <source>
        <dbReference type="Proteomes" id="UP000317351"/>
    </source>
</evidence>
<dbReference type="Proteomes" id="UP000317351">
    <property type="component" value="Segment"/>
</dbReference>
<sequence length="62" mass="7067">MKRQHNTALIALLGTILLGLSTYVLMTIVELQVHLGMLTEEIMSIDKQIGRIYNHMDRLTSK</sequence>
<accession>A0AC59HCC7</accession>
<proteinExistence type="predicted"/>